<dbReference type="EMBL" id="FWFD01000015">
    <property type="protein sequence ID" value="SLM86431.1"/>
    <property type="molecule type" value="Genomic_DNA"/>
</dbReference>
<dbReference type="Proteomes" id="UP000195918">
    <property type="component" value="Unassembled WGS sequence"/>
</dbReference>
<keyword evidence="1" id="KW-0732">Signal</keyword>
<dbReference type="RefSeq" id="WP_086952059.1">
    <property type="nucleotide sequence ID" value="NZ_FWFD01000015.1"/>
</dbReference>
<dbReference type="Gene3D" id="3.40.1000.10">
    <property type="entry name" value="Mog1/PsbP, alpha/beta/alpha sandwich"/>
    <property type="match status" value="1"/>
</dbReference>
<accession>A0A1X6WQ15</accession>
<feature type="signal peptide" evidence="1">
    <location>
        <begin position="1"/>
        <end position="18"/>
    </location>
</feature>
<dbReference type="PROSITE" id="PS51257">
    <property type="entry name" value="PROKAR_LIPOPROTEIN"/>
    <property type="match status" value="1"/>
</dbReference>
<dbReference type="AlphaFoldDB" id="A0A1X6WQ15"/>
<evidence type="ECO:0000256" key="1">
    <source>
        <dbReference type="SAM" id="SignalP"/>
    </source>
</evidence>
<protein>
    <recommendedName>
        <fullName evidence="4">Lipoprotein</fullName>
    </recommendedName>
</protein>
<evidence type="ECO:0008006" key="4">
    <source>
        <dbReference type="Google" id="ProtNLM"/>
    </source>
</evidence>
<dbReference type="OrthoDB" id="2199569at2"/>
<reference evidence="3" key="1">
    <citation type="submission" date="2017-02" db="EMBL/GenBank/DDBJ databases">
        <authorList>
            <person name="Dridi B."/>
        </authorList>
    </citation>
    <scope>NUCLEOTIDE SEQUENCE [LARGE SCALE GENOMIC DNA]</scope>
    <source>
        <strain evidence="3">bH819</strain>
    </source>
</reference>
<organism evidence="2 3">
    <name type="scientific">Vagococcus fluvialis bH819</name>
    <dbReference type="NCBI Taxonomy" id="1255619"/>
    <lineage>
        <taxon>Bacteria</taxon>
        <taxon>Bacillati</taxon>
        <taxon>Bacillota</taxon>
        <taxon>Bacilli</taxon>
        <taxon>Lactobacillales</taxon>
        <taxon>Enterococcaceae</taxon>
        <taxon>Vagococcus</taxon>
    </lineage>
</organism>
<gene>
    <name evidence="2" type="ORF">FM121_10090</name>
</gene>
<proteinExistence type="predicted"/>
<feature type="chain" id="PRO_5039647430" description="Lipoprotein" evidence="1">
    <location>
        <begin position="19"/>
        <end position="187"/>
    </location>
</feature>
<keyword evidence="3" id="KW-1185">Reference proteome</keyword>
<name>A0A1X6WQ15_9ENTE</name>
<evidence type="ECO:0000313" key="2">
    <source>
        <dbReference type="EMBL" id="SLM86431.1"/>
    </source>
</evidence>
<sequence>MKKIIFVIFSVLSVIFLASCSQTSIDKEKEQVKETTAENALMYTFKLDDNSYRFRLLDGWIKFPSEDKRIAFLVANKETKSYMSAGFEEKKGTLEEYKDSFVPKVTDASGKILEEPKKKDLNGLPAYYLSFTMKDNKKRDLTYKTYLVETSDYFINLGAWTSDESPSDKILRDLDKMLSTFEEVKKD</sequence>
<evidence type="ECO:0000313" key="3">
    <source>
        <dbReference type="Proteomes" id="UP000195918"/>
    </source>
</evidence>